<organism evidence="2 3">
    <name type="scientific">Pontibacter oryzae</name>
    <dbReference type="NCBI Taxonomy" id="2304593"/>
    <lineage>
        <taxon>Bacteria</taxon>
        <taxon>Pseudomonadati</taxon>
        <taxon>Bacteroidota</taxon>
        <taxon>Cytophagia</taxon>
        <taxon>Cytophagales</taxon>
        <taxon>Hymenobacteraceae</taxon>
        <taxon>Pontibacter</taxon>
    </lineage>
</organism>
<evidence type="ECO:0000313" key="2">
    <source>
        <dbReference type="EMBL" id="RIJ41514.1"/>
    </source>
</evidence>
<dbReference type="Proteomes" id="UP000266005">
    <property type="component" value="Unassembled WGS sequence"/>
</dbReference>
<proteinExistence type="predicted"/>
<protein>
    <submittedName>
        <fullName evidence="2">Uncharacterized protein</fullName>
    </submittedName>
</protein>
<gene>
    <name evidence="2" type="ORF">D1627_05610</name>
</gene>
<reference evidence="3" key="1">
    <citation type="submission" date="2018-08" db="EMBL/GenBank/DDBJ databases">
        <title>Mucilaginibacter sp. MYSH2.</title>
        <authorList>
            <person name="Seo T."/>
        </authorList>
    </citation>
    <scope>NUCLEOTIDE SEQUENCE [LARGE SCALE GENOMIC DNA]</scope>
    <source>
        <strain evidence="3">KIRAN</strain>
    </source>
</reference>
<dbReference type="AlphaFoldDB" id="A0A399SEU7"/>
<name>A0A399SEU7_9BACT</name>
<sequence length="68" mass="7778">MKRFISSITETITLNNSYIMKALLYKLLMFLFVAALFSACQRQTSCPAYASHKAKPMQKPTFLKDLGR</sequence>
<evidence type="ECO:0000256" key="1">
    <source>
        <dbReference type="SAM" id="MobiDB-lite"/>
    </source>
</evidence>
<comment type="caution">
    <text evidence="2">The sequence shown here is derived from an EMBL/GenBank/DDBJ whole genome shotgun (WGS) entry which is preliminary data.</text>
</comment>
<keyword evidence="3" id="KW-1185">Reference proteome</keyword>
<accession>A0A399SEU7</accession>
<evidence type="ECO:0000313" key="3">
    <source>
        <dbReference type="Proteomes" id="UP000266005"/>
    </source>
</evidence>
<dbReference type="EMBL" id="QWGE01000002">
    <property type="protein sequence ID" value="RIJ41514.1"/>
    <property type="molecule type" value="Genomic_DNA"/>
</dbReference>
<feature type="region of interest" description="Disordered" evidence="1">
    <location>
        <begin position="49"/>
        <end position="68"/>
    </location>
</feature>